<evidence type="ECO:0000313" key="10">
    <source>
        <dbReference type="EMBL" id="KAI9174603.1"/>
    </source>
</evidence>
<sequence length="787" mass="88304">MIKRITQSDRRILSFPAVHPCESISPATLLGSLISLSRNICDYQFQFFATQRRNNREAIRQIGILLIFLEDIQERGLVLSNSAVLCFSELHLNFQKIKFLMEDCTREGAKLWILTKSQFVATQFRVLIRAISTALDVFPLDWIDVGSEVKELVELVTKQARKSKLELDPNDERAMKRLLLILSHFENGIEPELEFMKWVLDYLEIKSWSDCNKEIEFLEEVIAMQCSDFEDREVPFLTSLLGFMSYCRVVFFEALDYQNTDQIDVRFNIETLSCLNPEDFRCPISLEIMTDPVTVSTGQTYDRSSIQKWFKAGNMICPKTGEKLSKTELVPNTTLKKLIQQFCADNGASLTKSSRQSHDISLTIVPGSPAAAETMKFLSKFIAKRLSFGQTEEIKNKAAYEIRLLAKANIFNRSCLIDAGTIPPLLNLVSSSSDRFVQENSIAALLKLSKQTSGKKVIVEIGGLKSILAVLNSGLSLEAKQTAAATLFYLSSVKGYRRLIGETPEAIPGLAELIKNGTSCGKKNAMVAIFGLILYPGNIKKVLEAGTVPLLVDILASSYKTELITDTLAVVTTLADDIEGTFTILQTSALPVITGLLRSLNSRTGKEYCVSILMSLCRNAGEEAIAVLAKHSSLMNSLYSLITDGTSQASKRARSLIKILQEFHEKSSSGLVSGSSSSSVAHERPVHFPFEQESCRIRPTKSLFTDSASTVRFEMATEQKTVTEDAKIDLFEDDDEFEEFEINEEWEDKEEGKDVVQQWEDDWDDDDVNDDFSLQLRRELENNTEKN</sequence>
<dbReference type="PANTHER" id="PTHR23315">
    <property type="entry name" value="U BOX DOMAIN-CONTAINING"/>
    <property type="match status" value="1"/>
</dbReference>
<dbReference type="InterPro" id="IPR058678">
    <property type="entry name" value="ARM_PUB"/>
</dbReference>
<dbReference type="Gene3D" id="3.30.40.10">
    <property type="entry name" value="Zinc/RING finger domain, C3HC4 (zinc finger)"/>
    <property type="match status" value="1"/>
</dbReference>
<reference evidence="10" key="1">
    <citation type="journal article" date="2022" name="Plant J.">
        <title>Strategies of tolerance reflected in two North American maple genomes.</title>
        <authorList>
            <person name="McEvoy S.L."/>
            <person name="Sezen U.U."/>
            <person name="Trouern-Trend A."/>
            <person name="McMahon S.M."/>
            <person name="Schaberg P.G."/>
            <person name="Yang J."/>
            <person name="Wegrzyn J.L."/>
            <person name="Swenson N.G."/>
        </authorList>
    </citation>
    <scope>NUCLEOTIDE SEQUENCE</scope>
    <source>
        <strain evidence="10">91603</strain>
    </source>
</reference>
<comment type="pathway">
    <text evidence="2">Protein modification; protein ubiquitination.</text>
</comment>
<comment type="similarity">
    <text evidence="6 8">Belongs to the DSS1/SEM1 family.</text>
</comment>
<dbReference type="FunFam" id="3.30.40.10:FF:000455">
    <property type="entry name" value="RING-type E3 ubiquitin transferase"/>
    <property type="match status" value="1"/>
</dbReference>
<evidence type="ECO:0000256" key="3">
    <source>
        <dbReference type="ARBA" id="ARBA00022679"/>
    </source>
</evidence>
<evidence type="ECO:0000256" key="5">
    <source>
        <dbReference type="ARBA" id="ARBA00022786"/>
    </source>
</evidence>
<dbReference type="Pfam" id="PF05160">
    <property type="entry name" value="DSS1_SEM1"/>
    <property type="match status" value="1"/>
</dbReference>
<comment type="subcellular location">
    <subcellularLocation>
        <location evidence="8">Nucleus</location>
    </subcellularLocation>
</comment>
<dbReference type="SMART" id="SM01385">
    <property type="entry name" value="DSS1_SEM1"/>
    <property type="match status" value="1"/>
</dbReference>
<keyword evidence="8" id="KW-0539">Nucleus</keyword>
<dbReference type="GO" id="GO:0043248">
    <property type="term" value="P:proteasome assembly"/>
    <property type="evidence" value="ECO:0007669"/>
    <property type="project" value="UniProtKB-UniRule"/>
</dbReference>
<evidence type="ECO:0000256" key="8">
    <source>
        <dbReference type="RuleBase" id="RU369057"/>
    </source>
</evidence>
<dbReference type="GO" id="GO:0006406">
    <property type="term" value="P:mRNA export from nucleus"/>
    <property type="evidence" value="ECO:0007669"/>
    <property type="project" value="UniProtKB-UniRule"/>
</dbReference>
<comment type="catalytic activity">
    <reaction evidence="1">
        <text>S-ubiquitinyl-[E2 ubiquitin-conjugating enzyme]-L-cysteine + [acceptor protein]-L-lysine = [E2 ubiquitin-conjugating enzyme]-L-cysteine + N(6)-ubiquitinyl-[acceptor protein]-L-lysine.</text>
        <dbReference type="EC" id="2.3.2.27"/>
    </reaction>
</comment>
<dbReference type="PANTHER" id="PTHR23315:SF116">
    <property type="entry name" value="RING-TYPE E3 UBIQUITIN TRANSFERASE"/>
    <property type="match status" value="1"/>
</dbReference>
<dbReference type="Gene3D" id="1.25.10.10">
    <property type="entry name" value="Leucine-rich Repeat Variant"/>
    <property type="match status" value="1"/>
</dbReference>
<dbReference type="InterPro" id="IPR000225">
    <property type="entry name" value="Armadillo"/>
</dbReference>
<dbReference type="InterPro" id="IPR016024">
    <property type="entry name" value="ARM-type_fold"/>
</dbReference>
<evidence type="ECO:0000256" key="1">
    <source>
        <dbReference type="ARBA" id="ARBA00000900"/>
    </source>
</evidence>
<evidence type="ECO:0000256" key="4">
    <source>
        <dbReference type="ARBA" id="ARBA00022737"/>
    </source>
</evidence>
<dbReference type="SMART" id="SM00504">
    <property type="entry name" value="Ubox"/>
    <property type="match status" value="1"/>
</dbReference>
<gene>
    <name evidence="10" type="ORF">LWI28_020008</name>
</gene>
<dbReference type="InterPro" id="IPR011989">
    <property type="entry name" value="ARM-like"/>
</dbReference>
<dbReference type="Pfam" id="PF25598">
    <property type="entry name" value="ARM_PUB"/>
    <property type="match status" value="1"/>
</dbReference>
<evidence type="ECO:0000259" key="9">
    <source>
        <dbReference type="PROSITE" id="PS51698"/>
    </source>
</evidence>
<organism evidence="10 11">
    <name type="scientific">Acer negundo</name>
    <name type="common">Box elder</name>
    <dbReference type="NCBI Taxonomy" id="4023"/>
    <lineage>
        <taxon>Eukaryota</taxon>
        <taxon>Viridiplantae</taxon>
        <taxon>Streptophyta</taxon>
        <taxon>Embryophyta</taxon>
        <taxon>Tracheophyta</taxon>
        <taxon>Spermatophyta</taxon>
        <taxon>Magnoliopsida</taxon>
        <taxon>eudicotyledons</taxon>
        <taxon>Gunneridae</taxon>
        <taxon>Pentapetalae</taxon>
        <taxon>rosids</taxon>
        <taxon>malvids</taxon>
        <taxon>Sapindales</taxon>
        <taxon>Sapindaceae</taxon>
        <taxon>Hippocastanoideae</taxon>
        <taxon>Acereae</taxon>
        <taxon>Acer</taxon>
    </lineage>
</organism>
<dbReference type="SUPFAM" id="SSF48371">
    <property type="entry name" value="ARM repeat"/>
    <property type="match status" value="1"/>
</dbReference>
<dbReference type="EMBL" id="JAJSOW010000103">
    <property type="protein sequence ID" value="KAI9174603.1"/>
    <property type="molecule type" value="Genomic_DNA"/>
</dbReference>
<dbReference type="AlphaFoldDB" id="A0AAD5NPS7"/>
<proteinExistence type="inferred from homology"/>
<dbReference type="Pfam" id="PF25368">
    <property type="entry name" value="PUB10_N"/>
    <property type="match status" value="1"/>
</dbReference>
<keyword evidence="8" id="KW-0647">Proteasome</keyword>
<dbReference type="GO" id="GO:0061630">
    <property type="term" value="F:ubiquitin protein ligase activity"/>
    <property type="evidence" value="ECO:0007669"/>
    <property type="project" value="UniProtKB-EC"/>
</dbReference>
<dbReference type="InterPro" id="IPR003613">
    <property type="entry name" value="Ubox_domain"/>
</dbReference>
<feature type="domain" description="U-box" evidence="9">
    <location>
        <begin position="275"/>
        <end position="349"/>
    </location>
</feature>
<accession>A0AAD5NPS7</accession>
<feature type="repeat" description="ARM" evidence="7">
    <location>
        <begin position="420"/>
        <end position="463"/>
    </location>
</feature>
<dbReference type="Proteomes" id="UP001064489">
    <property type="component" value="Chromosome 8"/>
</dbReference>
<dbReference type="Pfam" id="PF04564">
    <property type="entry name" value="U-box"/>
    <property type="match status" value="1"/>
</dbReference>
<reference evidence="10" key="2">
    <citation type="submission" date="2023-02" db="EMBL/GenBank/DDBJ databases">
        <authorList>
            <person name="Swenson N.G."/>
            <person name="Wegrzyn J.L."/>
            <person name="Mcevoy S.L."/>
        </authorList>
    </citation>
    <scope>NUCLEOTIDE SEQUENCE</scope>
    <source>
        <strain evidence="10">91603</strain>
        <tissue evidence="10">Leaf</tissue>
    </source>
</reference>
<keyword evidence="3" id="KW-0808">Transferase</keyword>
<dbReference type="SUPFAM" id="SSF57850">
    <property type="entry name" value="RING/U-box"/>
    <property type="match status" value="1"/>
</dbReference>
<dbReference type="PROSITE" id="PS50176">
    <property type="entry name" value="ARM_REPEAT"/>
    <property type="match status" value="1"/>
</dbReference>
<comment type="caution">
    <text evidence="10">The sequence shown here is derived from an EMBL/GenBank/DDBJ whole genome shotgun (WGS) entry which is preliminary data.</text>
</comment>
<dbReference type="PROSITE" id="PS51698">
    <property type="entry name" value="U_BOX"/>
    <property type="match status" value="1"/>
</dbReference>
<keyword evidence="5" id="KW-0833">Ubl conjugation pathway</keyword>
<evidence type="ECO:0000256" key="2">
    <source>
        <dbReference type="ARBA" id="ARBA00004906"/>
    </source>
</evidence>
<evidence type="ECO:0000313" key="11">
    <source>
        <dbReference type="Proteomes" id="UP001064489"/>
    </source>
</evidence>
<dbReference type="CDD" id="cd16664">
    <property type="entry name" value="RING-Ubox_PUB"/>
    <property type="match status" value="1"/>
</dbReference>
<dbReference type="GO" id="GO:0016567">
    <property type="term" value="P:protein ubiquitination"/>
    <property type="evidence" value="ECO:0007669"/>
    <property type="project" value="InterPro"/>
</dbReference>
<dbReference type="InterPro" id="IPR045210">
    <property type="entry name" value="RING-Ubox_PUB"/>
</dbReference>
<dbReference type="GO" id="GO:0005634">
    <property type="term" value="C:nucleus"/>
    <property type="evidence" value="ECO:0007669"/>
    <property type="project" value="UniProtKB-SubCell"/>
</dbReference>
<dbReference type="GO" id="GO:0008541">
    <property type="term" value="C:proteasome regulatory particle, lid subcomplex"/>
    <property type="evidence" value="ECO:0007669"/>
    <property type="project" value="UniProtKB-UniRule"/>
</dbReference>
<dbReference type="SMART" id="SM00185">
    <property type="entry name" value="ARM"/>
    <property type="match status" value="3"/>
</dbReference>
<dbReference type="FunFam" id="1.25.10.10:FF:000485">
    <property type="entry name" value="RING-type E3 ubiquitin transferase"/>
    <property type="match status" value="1"/>
</dbReference>
<dbReference type="InterPro" id="IPR007834">
    <property type="entry name" value="DSS1_SEM1"/>
</dbReference>
<protein>
    <recommendedName>
        <fullName evidence="8">26S proteasome complex subunit SEM1</fullName>
    </recommendedName>
</protein>
<dbReference type="InterPro" id="IPR057623">
    <property type="entry name" value="PUB12-19-like_N"/>
</dbReference>
<keyword evidence="11" id="KW-1185">Reference proteome</keyword>
<comment type="function">
    <text evidence="8">Component of the 26S proteasome, a multiprotein complex involved in the ATP-dependent degradation of ubiquitinated proteins.</text>
</comment>
<dbReference type="InterPro" id="IPR013083">
    <property type="entry name" value="Znf_RING/FYVE/PHD"/>
</dbReference>
<keyword evidence="4" id="KW-0677">Repeat</keyword>
<name>A0AAD5NPS7_ACENE</name>
<evidence type="ECO:0000256" key="7">
    <source>
        <dbReference type="PROSITE-ProRule" id="PRU00259"/>
    </source>
</evidence>
<evidence type="ECO:0000256" key="6">
    <source>
        <dbReference type="ARBA" id="ARBA00034491"/>
    </source>
</evidence>